<dbReference type="EMBL" id="AWSO01002604">
    <property type="protein sequence ID" value="ESK81233.1"/>
    <property type="molecule type" value="Genomic_DNA"/>
</dbReference>
<dbReference type="HOGENOM" id="CLU_2306808_0_0_1"/>
<protein>
    <submittedName>
        <fullName evidence="1">Pro-pol protein</fullName>
    </submittedName>
</protein>
<keyword evidence="2" id="KW-1185">Reference proteome</keyword>
<proteinExistence type="predicted"/>
<evidence type="ECO:0000313" key="1">
    <source>
        <dbReference type="EMBL" id="ESK81233.1"/>
    </source>
</evidence>
<name>V2W366_MONRO</name>
<organism evidence="1 2">
    <name type="scientific">Moniliophthora roreri (strain MCA 2997)</name>
    <name type="common">Cocoa frosty pod rot fungus</name>
    <name type="synonym">Crinipellis roreri</name>
    <dbReference type="NCBI Taxonomy" id="1381753"/>
    <lineage>
        <taxon>Eukaryota</taxon>
        <taxon>Fungi</taxon>
        <taxon>Dikarya</taxon>
        <taxon>Basidiomycota</taxon>
        <taxon>Agaricomycotina</taxon>
        <taxon>Agaricomycetes</taxon>
        <taxon>Agaricomycetidae</taxon>
        <taxon>Agaricales</taxon>
        <taxon>Marasmiineae</taxon>
        <taxon>Marasmiaceae</taxon>
        <taxon>Moniliophthora</taxon>
    </lineage>
</organism>
<dbReference type="AlphaFoldDB" id="V2W366"/>
<accession>V2W366</accession>
<evidence type="ECO:0000313" key="2">
    <source>
        <dbReference type="Proteomes" id="UP000017559"/>
    </source>
</evidence>
<dbReference type="OrthoDB" id="3040634at2759"/>
<sequence>MRIAMIRMKGGELEERIHKGVEKEAEVLQAVEELKKGPQKLINGLLEWEEDDRLVYYKEKLHILGDKGLHMDVLKQCHNTPTARYLGEHGTLEQVSYYYW</sequence>
<reference evidence="1 2" key="1">
    <citation type="journal article" date="2014" name="BMC Genomics">
        <title>Genome and secretome analysis of the hemibiotrophic fungal pathogen, Moniliophthora roreri, which causes frosty pod rot disease of cacao: mechanisms of the biotrophic and necrotrophic phases.</title>
        <authorList>
            <person name="Meinhardt L.W."/>
            <person name="Costa G.G.L."/>
            <person name="Thomazella D.P.T."/>
            <person name="Teixeira P.J.P.L."/>
            <person name="Carazzolle M.F."/>
            <person name="Schuster S.C."/>
            <person name="Carlson J.E."/>
            <person name="Guiltinan M.J."/>
            <person name="Mieczkowski P."/>
            <person name="Farmer A."/>
            <person name="Ramaraj T."/>
            <person name="Crozier J."/>
            <person name="Davis R.E."/>
            <person name="Shao J."/>
            <person name="Melnick R.L."/>
            <person name="Pereira G.A.G."/>
            <person name="Bailey B.A."/>
        </authorList>
    </citation>
    <scope>NUCLEOTIDE SEQUENCE [LARGE SCALE GENOMIC DNA]</scope>
    <source>
        <strain evidence="1 2">MCA 2997</strain>
    </source>
</reference>
<dbReference type="Proteomes" id="UP000017559">
    <property type="component" value="Unassembled WGS sequence"/>
</dbReference>
<dbReference type="KEGG" id="mrr:Moror_14428"/>
<comment type="caution">
    <text evidence="1">The sequence shown here is derived from an EMBL/GenBank/DDBJ whole genome shotgun (WGS) entry which is preliminary data.</text>
</comment>
<gene>
    <name evidence="1" type="ORF">Moror_14428</name>
</gene>